<dbReference type="Pfam" id="PF19300">
    <property type="entry name" value="BPD_transp_1_N"/>
    <property type="match status" value="1"/>
</dbReference>
<dbReference type="KEGG" id="suam:BOO69_02940"/>
<evidence type="ECO:0000256" key="3">
    <source>
        <dbReference type="ARBA" id="ARBA00022475"/>
    </source>
</evidence>
<evidence type="ECO:0000256" key="2">
    <source>
        <dbReference type="ARBA" id="ARBA00022448"/>
    </source>
</evidence>
<keyword evidence="5 7" id="KW-1133">Transmembrane helix</keyword>
<proteinExistence type="inferred from homology"/>
<reference evidence="9 10" key="1">
    <citation type="submission" date="2016-11" db="EMBL/GenBank/DDBJ databases">
        <title>Complete genome sequence of Sulfitobacter sp. AM1-D1, a toxic bacteria associated with marine dinoflagellate Alexandrium minutum in East China Sea.</title>
        <authorList>
            <person name="Yang Q."/>
            <person name="Zhang X."/>
            <person name="Tian X."/>
        </authorList>
    </citation>
    <scope>NUCLEOTIDE SEQUENCE [LARGE SCALE GENOMIC DNA]</scope>
    <source>
        <strain evidence="9 10">AM1-D1</strain>
    </source>
</reference>
<keyword evidence="2 7" id="KW-0813">Transport</keyword>
<evidence type="ECO:0000256" key="5">
    <source>
        <dbReference type="ARBA" id="ARBA00022989"/>
    </source>
</evidence>
<feature type="transmembrane region" description="Helical" evidence="7">
    <location>
        <begin position="291"/>
        <end position="317"/>
    </location>
</feature>
<keyword evidence="10" id="KW-1185">Reference proteome</keyword>
<accession>A0A1J0WDU0</accession>
<dbReference type="CDD" id="cd06261">
    <property type="entry name" value="TM_PBP2"/>
    <property type="match status" value="1"/>
</dbReference>
<feature type="domain" description="ABC transmembrane type-1" evidence="8">
    <location>
        <begin position="99"/>
        <end position="314"/>
    </location>
</feature>
<dbReference type="Gene3D" id="1.10.3720.10">
    <property type="entry name" value="MetI-like"/>
    <property type="match status" value="1"/>
</dbReference>
<name>A0A1J0WDU0_9RHOB</name>
<feature type="transmembrane region" description="Helical" evidence="7">
    <location>
        <begin position="245"/>
        <end position="271"/>
    </location>
</feature>
<dbReference type="SUPFAM" id="SSF161098">
    <property type="entry name" value="MetI-like"/>
    <property type="match status" value="1"/>
</dbReference>
<comment type="similarity">
    <text evidence="7">Belongs to the binding-protein-dependent transport system permease family.</text>
</comment>
<feature type="transmembrane region" description="Helical" evidence="7">
    <location>
        <begin position="136"/>
        <end position="167"/>
    </location>
</feature>
<feature type="transmembrane region" description="Helical" evidence="7">
    <location>
        <begin position="101"/>
        <end position="124"/>
    </location>
</feature>
<comment type="subcellular location">
    <subcellularLocation>
        <location evidence="1 7">Cell membrane</location>
        <topology evidence="1 7">Multi-pass membrane protein</topology>
    </subcellularLocation>
</comment>
<dbReference type="PROSITE" id="PS50928">
    <property type="entry name" value="ABC_TM1"/>
    <property type="match status" value="1"/>
</dbReference>
<dbReference type="InterPro" id="IPR035906">
    <property type="entry name" value="MetI-like_sf"/>
</dbReference>
<evidence type="ECO:0000256" key="7">
    <source>
        <dbReference type="RuleBase" id="RU363032"/>
    </source>
</evidence>
<feature type="transmembrane region" description="Helical" evidence="7">
    <location>
        <begin position="12"/>
        <end position="32"/>
    </location>
</feature>
<dbReference type="InterPro" id="IPR000515">
    <property type="entry name" value="MetI-like"/>
</dbReference>
<gene>
    <name evidence="9" type="ORF">BOO69_02940</name>
</gene>
<dbReference type="OrthoDB" id="9807402at2"/>
<dbReference type="Proteomes" id="UP000181897">
    <property type="component" value="Chromosome"/>
</dbReference>
<dbReference type="RefSeq" id="WP_071970156.1">
    <property type="nucleotide sequence ID" value="NZ_CP018076.1"/>
</dbReference>
<dbReference type="InterPro" id="IPR045621">
    <property type="entry name" value="BPD_transp_1_N"/>
</dbReference>
<dbReference type="Pfam" id="PF00528">
    <property type="entry name" value="BPD_transp_1"/>
    <property type="match status" value="1"/>
</dbReference>
<protein>
    <submittedName>
        <fullName evidence="9">ABC transporter permease</fullName>
    </submittedName>
</protein>
<dbReference type="PANTHER" id="PTHR43163">
    <property type="entry name" value="DIPEPTIDE TRANSPORT SYSTEM PERMEASE PROTEIN DPPB-RELATED"/>
    <property type="match status" value="1"/>
</dbReference>
<evidence type="ECO:0000256" key="4">
    <source>
        <dbReference type="ARBA" id="ARBA00022692"/>
    </source>
</evidence>
<keyword evidence="6 7" id="KW-0472">Membrane</keyword>
<sequence>MQRFSFVLGRLIKGIFVILAIGVLAFFVIRLVPGDPVAVIAGKSGSVDAEYMEALRTRLGLDQPILVQLGIFMKGLVQGDLGQSYRQGAPVMEIILERLPATLLLTLSASAISILLGVMAGALAARRHGTWADSAISTLALIFYATPLFWMGLMAILLFSLVLGWFPAFGMVSSDMRYEGLRHVLDVLHHLVMPMTILGLFYMAVYARLTRASMLEVAEMDFVRTARAKGMTEAYITRRHILRNALLPVITFAGIQAGHLIGGTVLVETVFGWPGIGRLAFDSLLQRDYPVLLGIFIITSVMVVVFNIITDILYTLVDPRIEVTQ</sequence>
<keyword evidence="4 7" id="KW-0812">Transmembrane</keyword>
<evidence type="ECO:0000259" key="8">
    <source>
        <dbReference type="PROSITE" id="PS50928"/>
    </source>
</evidence>
<dbReference type="GO" id="GO:0055085">
    <property type="term" value="P:transmembrane transport"/>
    <property type="evidence" value="ECO:0007669"/>
    <property type="project" value="InterPro"/>
</dbReference>
<evidence type="ECO:0000256" key="6">
    <source>
        <dbReference type="ARBA" id="ARBA00023136"/>
    </source>
</evidence>
<dbReference type="GO" id="GO:0005886">
    <property type="term" value="C:plasma membrane"/>
    <property type="evidence" value="ECO:0007669"/>
    <property type="project" value="UniProtKB-SubCell"/>
</dbReference>
<dbReference type="AlphaFoldDB" id="A0A1J0WDU0"/>
<evidence type="ECO:0000313" key="10">
    <source>
        <dbReference type="Proteomes" id="UP000181897"/>
    </source>
</evidence>
<organism evidence="9 10">
    <name type="scientific">Sulfitobacter alexandrii</name>
    <dbReference type="NCBI Taxonomy" id="1917485"/>
    <lineage>
        <taxon>Bacteria</taxon>
        <taxon>Pseudomonadati</taxon>
        <taxon>Pseudomonadota</taxon>
        <taxon>Alphaproteobacteria</taxon>
        <taxon>Rhodobacterales</taxon>
        <taxon>Roseobacteraceae</taxon>
        <taxon>Sulfitobacter</taxon>
    </lineage>
</organism>
<dbReference type="EMBL" id="CP018076">
    <property type="protein sequence ID" value="APE42487.1"/>
    <property type="molecule type" value="Genomic_DNA"/>
</dbReference>
<feature type="transmembrane region" description="Helical" evidence="7">
    <location>
        <begin position="187"/>
        <end position="207"/>
    </location>
</feature>
<dbReference type="PANTHER" id="PTHR43163:SF9">
    <property type="entry name" value="ABC TRANSPORTER PERMEASE PROTEIN"/>
    <property type="match status" value="1"/>
</dbReference>
<keyword evidence="3" id="KW-1003">Cell membrane</keyword>
<dbReference type="STRING" id="1917485.BOO69_02940"/>
<evidence type="ECO:0000256" key="1">
    <source>
        <dbReference type="ARBA" id="ARBA00004651"/>
    </source>
</evidence>
<evidence type="ECO:0000313" key="9">
    <source>
        <dbReference type="EMBL" id="APE42487.1"/>
    </source>
</evidence>